<dbReference type="GO" id="GO:0004064">
    <property type="term" value="F:arylesterase activity"/>
    <property type="evidence" value="ECO:0007669"/>
    <property type="project" value="InterPro"/>
</dbReference>
<feature type="binding site" evidence="6">
    <location>
        <position position="256"/>
    </location>
    <ligand>
        <name>Ca(2+)</name>
        <dbReference type="ChEBI" id="CHEBI:29108"/>
        <label>1</label>
        <note>catalytic</note>
    </ligand>
</feature>
<dbReference type="GO" id="GO:0046872">
    <property type="term" value="F:metal ion binding"/>
    <property type="evidence" value="ECO:0007669"/>
    <property type="project" value="UniProtKB-KW"/>
</dbReference>
<feature type="binding site" evidence="6">
    <location>
        <position position="77"/>
    </location>
    <ligand>
        <name>Ca(2+)</name>
        <dbReference type="ChEBI" id="CHEBI:29108"/>
        <label>1</label>
        <note>catalytic</note>
    </ligand>
</feature>
<evidence type="ECO:0000256" key="3">
    <source>
        <dbReference type="ARBA" id="ARBA00023157"/>
    </source>
</evidence>
<feature type="binding site" evidence="6">
    <location>
        <position position="149"/>
    </location>
    <ligand>
        <name>Ca(2+)</name>
        <dbReference type="ChEBI" id="CHEBI:29108"/>
        <label>1</label>
        <note>catalytic</note>
    </ligand>
</feature>
<dbReference type="InterPro" id="IPR002640">
    <property type="entry name" value="Arylesterase"/>
</dbReference>
<evidence type="ECO:0000256" key="2">
    <source>
        <dbReference type="ARBA" id="ARBA00022801"/>
    </source>
</evidence>
<feature type="binding site" evidence="6">
    <location>
        <position position="304"/>
    </location>
    <ligand>
        <name>Ca(2+)</name>
        <dbReference type="ChEBI" id="CHEBI:29108"/>
        <label>1</label>
        <note>catalytic</note>
    </ligand>
</feature>
<dbReference type="Gene3D" id="2.120.10.30">
    <property type="entry name" value="TolB, C-terminal domain"/>
    <property type="match status" value="1"/>
</dbReference>
<feature type="transmembrane region" description="Helical" evidence="9">
    <location>
        <begin position="25"/>
        <end position="44"/>
    </location>
</feature>
<dbReference type="EMBL" id="JAAAIP010000513">
    <property type="protein sequence ID" value="KAG0315803.1"/>
    <property type="molecule type" value="Genomic_DNA"/>
</dbReference>
<dbReference type="Proteomes" id="UP000738325">
    <property type="component" value="Unassembled WGS sequence"/>
</dbReference>
<keyword evidence="9" id="KW-0812">Transmembrane</keyword>
<dbReference type="OrthoDB" id="5307922at2759"/>
<keyword evidence="9" id="KW-1133">Transmembrane helix</keyword>
<evidence type="ECO:0000256" key="1">
    <source>
        <dbReference type="ARBA" id="ARBA00008595"/>
    </source>
</evidence>
<organism evidence="10 11">
    <name type="scientific">Dissophora globulifera</name>
    <dbReference type="NCBI Taxonomy" id="979702"/>
    <lineage>
        <taxon>Eukaryota</taxon>
        <taxon>Fungi</taxon>
        <taxon>Fungi incertae sedis</taxon>
        <taxon>Mucoromycota</taxon>
        <taxon>Mortierellomycotina</taxon>
        <taxon>Mortierellomycetes</taxon>
        <taxon>Mortierellales</taxon>
        <taxon>Mortierellaceae</taxon>
        <taxon>Dissophora</taxon>
    </lineage>
</organism>
<evidence type="ECO:0000256" key="4">
    <source>
        <dbReference type="ARBA" id="ARBA00023180"/>
    </source>
</evidence>
<name>A0A9P6RA86_9FUNG</name>
<feature type="active site" description="Proton acceptor" evidence="5">
    <location>
        <position position="147"/>
    </location>
</feature>
<gene>
    <name evidence="10" type="primary">PON3</name>
    <name evidence="10" type="ORF">BGZ99_007255</name>
</gene>
<evidence type="ECO:0000256" key="7">
    <source>
        <dbReference type="PIRSR" id="PIRSR602640-4"/>
    </source>
</evidence>
<evidence type="ECO:0000256" key="8">
    <source>
        <dbReference type="SAM" id="MobiDB-lite"/>
    </source>
</evidence>
<keyword evidence="3" id="KW-1015">Disulfide bond</keyword>
<comment type="PTM">
    <text evidence="7">Glycosylated.</text>
</comment>
<dbReference type="PRINTS" id="PR01785">
    <property type="entry name" value="PARAOXONASE"/>
</dbReference>
<feature type="region of interest" description="Disordered" evidence="8">
    <location>
        <begin position="1"/>
        <end position="21"/>
    </location>
</feature>
<dbReference type="InterPro" id="IPR051288">
    <property type="entry name" value="Serum_paraoxonase/arylesterase"/>
</dbReference>
<protein>
    <submittedName>
        <fullName evidence="10">Serum paraoxonase/lactonase 3</fullName>
    </submittedName>
</protein>
<sequence length="408" mass="44908">MSNKEPTRSAPAKPAASTSTRKRNILRGGLAVMALTVALSYDFVKNMVIDTGLLLGPVVPINTEGCEVVRGLEACEDIHIHRPSGLAFMTCGNAEMRKIWYPPIERRNVSAPDQAFQDRFVIYDIASGTYDVKDLVGLPAEFDRVFHGIDFYERSSTELTIFAINHRRTGSVVEVLEYKLGDKFVYHKETIKHDLIQTPNDIVALGPRSFYISNDHRYLSGAMRQIEKNLRRPWSNVIYYSPENAFVAFDHVASANGITANQDRSLVFLSACYGGAVHVLKPVSALDAHLVELDHVKLDFYTDNPSFDPTTGNVLITGHVKPLIMVAGLHTLGVPFNGPSKVVKMSLNPLAKTSSGAPKYQLETVVQDDGHLISTGTVAALDRERGVMLIGTAFSDRGLVRCPIPKNA</sequence>
<keyword evidence="4 7" id="KW-0325">Glycoprotein</keyword>
<dbReference type="PANTHER" id="PTHR11799:SF12">
    <property type="entry name" value="PARAOXONASE-RELATED"/>
    <property type="match status" value="1"/>
</dbReference>
<proteinExistence type="inferred from homology"/>
<dbReference type="Pfam" id="PF01731">
    <property type="entry name" value="Arylesterase"/>
    <property type="match status" value="1"/>
</dbReference>
<evidence type="ECO:0000256" key="5">
    <source>
        <dbReference type="PIRSR" id="PIRSR602640-1"/>
    </source>
</evidence>
<feature type="binding site" evidence="6">
    <location>
        <position position="201"/>
    </location>
    <ligand>
        <name>Ca(2+)</name>
        <dbReference type="ChEBI" id="CHEBI:29108"/>
        <label>1</label>
        <note>catalytic</note>
    </ligand>
</feature>
<dbReference type="InterPro" id="IPR011042">
    <property type="entry name" value="6-blade_b-propeller_TolB-like"/>
</dbReference>
<reference evidence="10" key="1">
    <citation type="journal article" date="2020" name="Fungal Divers.">
        <title>Resolving the Mortierellaceae phylogeny through synthesis of multi-gene phylogenetics and phylogenomics.</title>
        <authorList>
            <person name="Vandepol N."/>
            <person name="Liber J."/>
            <person name="Desiro A."/>
            <person name="Na H."/>
            <person name="Kennedy M."/>
            <person name="Barry K."/>
            <person name="Grigoriev I.V."/>
            <person name="Miller A.N."/>
            <person name="O'Donnell K."/>
            <person name="Stajich J.E."/>
            <person name="Bonito G."/>
        </authorList>
    </citation>
    <scope>NUCLEOTIDE SEQUENCE</scope>
    <source>
        <strain evidence="10">REB-010B</strain>
    </source>
</reference>
<comment type="cofactor">
    <cofactor evidence="6">
        <name>Ca(2+)</name>
        <dbReference type="ChEBI" id="CHEBI:29108"/>
    </cofactor>
    <text evidence="6">Binds 2 calcium ions per subunit.</text>
</comment>
<accession>A0A9P6RA86</accession>
<dbReference type="PANTHER" id="PTHR11799">
    <property type="entry name" value="PARAOXONASE"/>
    <property type="match status" value="1"/>
</dbReference>
<keyword evidence="11" id="KW-1185">Reference proteome</keyword>
<keyword evidence="6" id="KW-0106">Calcium</keyword>
<feature type="glycosylation site" description="N-linked (GlcNAc...) asparagine" evidence="7">
    <location>
        <position position="304"/>
    </location>
</feature>
<comment type="caution">
    <text evidence="10">The sequence shown here is derived from an EMBL/GenBank/DDBJ whole genome shotgun (WGS) entry which is preliminary data.</text>
</comment>
<evidence type="ECO:0000256" key="6">
    <source>
        <dbReference type="PIRSR" id="PIRSR602640-2"/>
    </source>
</evidence>
<evidence type="ECO:0000313" key="10">
    <source>
        <dbReference type="EMBL" id="KAG0315803.1"/>
    </source>
</evidence>
<dbReference type="AlphaFoldDB" id="A0A9P6RA86"/>
<keyword evidence="2" id="KW-0378">Hydrolase</keyword>
<comment type="similarity">
    <text evidence="1">Belongs to the paraoxonase family.</text>
</comment>
<evidence type="ECO:0000313" key="11">
    <source>
        <dbReference type="Proteomes" id="UP000738325"/>
    </source>
</evidence>
<keyword evidence="9" id="KW-0472">Membrane</keyword>
<feature type="binding site" evidence="6">
    <location>
        <position position="303"/>
    </location>
    <ligand>
        <name>Ca(2+)</name>
        <dbReference type="ChEBI" id="CHEBI:29108"/>
        <label>1</label>
        <note>catalytic</note>
    </ligand>
</feature>
<feature type="compositionally biased region" description="Low complexity" evidence="8">
    <location>
        <begin position="8"/>
        <end position="19"/>
    </location>
</feature>
<evidence type="ECO:0000256" key="9">
    <source>
        <dbReference type="SAM" id="Phobius"/>
    </source>
</evidence>
<keyword evidence="6" id="KW-0479">Metal-binding</keyword>
<feature type="binding site" evidence="6">
    <location>
        <position position="200"/>
    </location>
    <ligand>
        <name>Ca(2+)</name>
        <dbReference type="ChEBI" id="CHEBI:29108"/>
        <label>1</label>
        <note>catalytic</note>
    </ligand>
</feature>
<dbReference type="SUPFAM" id="SSF63829">
    <property type="entry name" value="Calcium-dependent phosphotriesterase"/>
    <property type="match status" value="1"/>
</dbReference>